<gene>
    <name evidence="8" type="primary">fliO</name>
    <name evidence="8" type="ORF">H4O21_03450</name>
</gene>
<feature type="transmembrane region" description="Helical" evidence="7">
    <location>
        <begin position="33"/>
        <end position="51"/>
    </location>
</feature>
<dbReference type="EMBL" id="JACJFM010000003">
    <property type="protein sequence ID" value="MBB1485663.1"/>
    <property type="molecule type" value="Genomic_DNA"/>
</dbReference>
<evidence type="ECO:0000256" key="7">
    <source>
        <dbReference type="RuleBase" id="RU362064"/>
    </source>
</evidence>
<dbReference type="Pfam" id="PF04347">
    <property type="entry name" value="FliO"/>
    <property type="match status" value="1"/>
</dbReference>
<evidence type="ECO:0000256" key="2">
    <source>
        <dbReference type="ARBA" id="ARBA00022692"/>
    </source>
</evidence>
<dbReference type="AlphaFoldDB" id="A0A839IJZ2"/>
<sequence length="138" mass="15195">MDGAGSNTSLLIGAEKKSIFSDQNHINRNLESVALSLALVLLLIFILAWFVKRFAPAGISVNQKQMRILSVLPLGGRDKLMLIDIYGTQMVVASGSSGVNCLHVFSEPVCSDNQPEDNKFQGVLQQFMKDRAKNRDQD</sequence>
<name>A0A839IJZ2_9GAMM</name>
<comment type="similarity">
    <text evidence="6 7">Belongs to the FliO/MopB family.</text>
</comment>
<keyword evidence="3 7" id="KW-1133">Transmembrane helix</keyword>
<dbReference type="GO" id="GO:0005886">
    <property type="term" value="C:plasma membrane"/>
    <property type="evidence" value="ECO:0007669"/>
    <property type="project" value="UniProtKB-SubCell"/>
</dbReference>
<keyword evidence="1 7" id="KW-1003">Cell membrane</keyword>
<evidence type="ECO:0000256" key="6">
    <source>
        <dbReference type="ARBA" id="ARBA00037937"/>
    </source>
</evidence>
<comment type="caution">
    <text evidence="8">The sequence shown here is derived from an EMBL/GenBank/DDBJ whole genome shotgun (WGS) entry which is preliminary data.</text>
</comment>
<evidence type="ECO:0000313" key="8">
    <source>
        <dbReference type="EMBL" id="MBB1485663.1"/>
    </source>
</evidence>
<dbReference type="GO" id="GO:0044781">
    <property type="term" value="P:bacterial-type flagellum organization"/>
    <property type="evidence" value="ECO:0007669"/>
    <property type="project" value="UniProtKB-UniRule"/>
</dbReference>
<dbReference type="Proteomes" id="UP000565262">
    <property type="component" value="Unassembled WGS sequence"/>
</dbReference>
<dbReference type="PANTHER" id="PTHR38766:SF1">
    <property type="entry name" value="FLAGELLAR PROTEIN FLIO"/>
    <property type="match status" value="1"/>
</dbReference>
<evidence type="ECO:0000256" key="1">
    <source>
        <dbReference type="ARBA" id="ARBA00022475"/>
    </source>
</evidence>
<dbReference type="PANTHER" id="PTHR38766">
    <property type="entry name" value="FLAGELLAR PROTEIN FLIO"/>
    <property type="match status" value="1"/>
</dbReference>
<evidence type="ECO:0000256" key="3">
    <source>
        <dbReference type="ARBA" id="ARBA00022989"/>
    </source>
</evidence>
<keyword evidence="2 7" id="KW-0812">Transmembrane</keyword>
<keyword evidence="8" id="KW-0969">Cilium</keyword>
<keyword evidence="5 7" id="KW-0975">Bacterial flagellum</keyword>
<keyword evidence="9" id="KW-1185">Reference proteome</keyword>
<keyword evidence="8" id="KW-0966">Cell projection</keyword>
<reference evidence="8 9" key="1">
    <citation type="submission" date="2020-08" db="EMBL/GenBank/DDBJ databases">
        <title>Oceanospirillum sp. nov. isolated from marine sediment.</title>
        <authorList>
            <person name="Ji X."/>
        </authorList>
    </citation>
    <scope>NUCLEOTIDE SEQUENCE [LARGE SCALE GENOMIC DNA]</scope>
    <source>
        <strain evidence="8 9">D5</strain>
    </source>
</reference>
<proteinExistence type="inferred from homology"/>
<evidence type="ECO:0000256" key="5">
    <source>
        <dbReference type="ARBA" id="ARBA00023143"/>
    </source>
</evidence>
<organism evidence="8 9">
    <name type="scientific">Oceanospirillum sediminis</name>
    <dbReference type="NCBI Taxonomy" id="2760088"/>
    <lineage>
        <taxon>Bacteria</taxon>
        <taxon>Pseudomonadati</taxon>
        <taxon>Pseudomonadota</taxon>
        <taxon>Gammaproteobacteria</taxon>
        <taxon>Oceanospirillales</taxon>
        <taxon>Oceanospirillaceae</taxon>
        <taxon>Oceanospirillum</taxon>
    </lineage>
</organism>
<keyword evidence="8" id="KW-0282">Flagellum</keyword>
<dbReference type="GO" id="GO:0009425">
    <property type="term" value="C:bacterial-type flagellum basal body"/>
    <property type="evidence" value="ECO:0007669"/>
    <property type="project" value="UniProtKB-SubCell"/>
</dbReference>
<dbReference type="InterPro" id="IPR022781">
    <property type="entry name" value="Flagellar_biosynth_FliO"/>
</dbReference>
<comment type="subcellular location">
    <subcellularLocation>
        <location evidence="7">Cell membrane</location>
    </subcellularLocation>
    <subcellularLocation>
        <location evidence="7">Bacterial flagellum basal body</location>
    </subcellularLocation>
</comment>
<dbReference type="InterPro" id="IPR052205">
    <property type="entry name" value="FliO/MopB"/>
</dbReference>
<protein>
    <recommendedName>
        <fullName evidence="7">Flagellar protein</fullName>
    </recommendedName>
</protein>
<dbReference type="NCBIfam" id="TIGR03500">
    <property type="entry name" value="FliO_TIGR"/>
    <property type="match status" value="1"/>
</dbReference>
<evidence type="ECO:0000256" key="4">
    <source>
        <dbReference type="ARBA" id="ARBA00023136"/>
    </source>
</evidence>
<keyword evidence="4 7" id="KW-0472">Membrane</keyword>
<evidence type="ECO:0000313" key="9">
    <source>
        <dbReference type="Proteomes" id="UP000565262"/>
    </source>
</evidence>
<accession>A0A839IJZ2</accession>